<evidence type="ECO:0000256" key="2">
    <source>
        <dbReference type="SAM" id="MobiDB-lite"/>
    </source>
</evidence>
<feature type="compositionally biased region" description="Polar residues" evidence="2">
    <location>
        <begin position="268"/>
        <end position="282"/>
    </location>
</feature>
<dbReference type="EMBL" id="JBHSOD010000041">
    <property type="protein sequence ID" value="MFC5888512.1"/>
    <property type="molecule type" value="Genomic_DNA"/>
</dbReference>
<evidence type="ECO:0000313" key="4">
    <source>
        <dbReference type="Proteomes" id="UP001596067"/>
    </source>
</evidence>
<feature type="coiled-coil region" evidence="1">
    <location>
        <begin position="128"/>
        <end position="190"/>
    </location>
</feature>
<dbReference type="RefSeq" id="WP_313763572.1">
    <property type="nucleotide sequence ID" value="NZ_BAAAVH010000113.1"/>
</dbReference>
<dbReference type="Proteomes" id="UP001596067">
    <property type="component" value="Unassembled WGS sequence"/>
</dbReference>
<accession>A0ABW1F290</accession>
<reference evidence="4" key="1">
    <citation type="journal article" date="2019" name="Int. J. Syst. Evol. Microbiol.">
        <title>The Global Catalogue of Microorganisms (GCM) 10K type strain sequencing project: providing services to taxonomists for standard genome sequencing and annotation.</title>
        <authorList>
            <consortium name="The Broad Institute Genomics Platform"/>
            <consortium name="The Broad Institute Genome Sequencing Center for Infectious Disease"/>
            <person name="Wu L."/>
            <person name="Ma J."/>
        </authorList>
    </citation>
    <scope>NUCLEOTIDE SEQUENCE [LARGE SCALE GENOMIC DNA]</scope>
    <source>
        <strain evidence="4">CGMCC 4.1469</strain>
    </source>
</reference>
<protein>
    <submittedName>
        <fullName evidence="3">Uncharacterized protein</fullName>
    </submittedName>
</protein>
<sequence length="342" mass="37904">MSTQPQPFGLDLDLDVVETRHHPIADPAACGTCWRLALAGQPTEHPACARRAVLIPAPDAPDYEDLADMTAEQKAALPTRFHTPAWEGNAVPHSWVCAVCWGDGWVTRWPCKTAVQYGDEVFTPEHQAIRAEQDVPALIARVRELEAERALHVGVEPTIAEELAYRSAEIDRLEAENERLRAAWHSAKARARTARERLDLTAHSCERAQEAAEQAQATLDQMPRCRAPHPIVDHARCELIVQHPGWHAAQVGAWPHARFPNTGADSWPVNSQPAPSGPQTPDLTRWASELADDCLEPYDGTLTLDADGKPFVRVHLAFATDADERDREGFTTRLGRAILREL</sequence>
<name>A0ABW1F290_9ACTN</name>
<organism evidence="3 4">
    <name type="scientific">Kitasatospora aburaviensis</name>
    <dbReference type="NCBI Taxonomy" id="67265"/>
    <lineage>
        <taxon>Bacteria</taxon>
        <taxon>Bacillati</taxon>
        <taxon>Actinomycetota</taxon>
        <taxon>Actinomycetes</taxon>
        <taxon>Kitasatosporales</taxon>
        <taxon>Streptomycetaceae</taxon>
        <taxon>Kitasatospora</taxon>
    </lineage>
</organism>
<feature type="region of interest" description="Disordered" evidence="2">
    <location>
        <begin position="262"/>
        <end position="282"/>
    </location>
</feature>
<evidence type="ECO:0000313" key="3">
    <source>
        <dbReference type="EMBL" id="MFC5888512.1"/>
    </source>
</evidence>
<evidence type="ECO:0000256" key="1">
    <source>
        <dbReference type="SAM" id="Coils"/>
    </source>
</evidence>
<comment type="caution">
    <text evidence="3">The sequence shown here is derived from an EMBL/GenBank/DDBJ whole genome shotgun (WGS) entry which is preliminary data.</text>
</comment>
<gene>
    <name evidence="3" type="ORF">ACFP0N_26445</name>
</gene>
<proteinExistence type="predicted"/>
<keyword evidence="4" id="KW-1185">Reference proteome</keyword>
<keyword evidence="1" id="KW-0175">Coiled coil</keyword>